<comment type="caution">
    <text evidence="10">The sequence shown here is derived from an EMBL/GenBank/DDBJ whole genome shotgun (WGS) entry which is preliminary data.</text>
</comment>
<keyword evidence="3 8" id="KW-0812">Transmembrane</keyword>
<proteinExistence type="inferred from homology"/>
<comment type="similarity">
    <text evidence="6">Belongs to the major facilitator superfamily. Allantoate permease family.</text>
</comment>
<feature type="transmembrane region" description="Helical" evidence="8">
    <location>
        <begin position="224"/>
        <end position="244"/>
    </location>
</feature>
<evidence type="ECO:0000313" key="11">
    <source>
        <dbReference type="Proteomes" id="UP001197093"/>
    </source>
</evidence>
<dbReference type="AlphaFoldDB" id="A0AAD4HUP6"/>
<feature type="region of interest" description="Disordered" evidence="7">
    <location>
        <begin position="581"/>
        <end position="604"/>
    </location>
</feature>
<feature type="domain" description="Major facilitator superfamily (MFS) profile" evidence="9">
    <location>
        <begin position="64"/>
        <end position="477"/>
    </location>
</feature>
<dbReference type="GO" id="GO:0022857">
    <property type="term" value="F:transmembrane transporter activity"/>
    <property type="evidence" value="ECO:0007669"/>
    <property type="project" value="InterPro"/>
</dbReference>
<dbReference type="PANTHER" id="PTHR43791:SF73">
    <property type="entry name" value="TRANSPORTER, PUTATIVE-RELATED"/>
    <property type="match status" value="1"/>
</dbReference>
<evidence type="ECO:0000256" key="8">
    <source>
        <dbReference type="SAM" id="Phobius"/>
    </source>
</evidence>
<dbReference type="Gene3D" id="1.20.1250.20">
    <property type="entry name" value="MFS general substrate transporter like domains"/>
    <property type="match status" value="2"/>
</dbReference>
<feature type="transmembrane region" description="Helical" evidence="8">
    <location>
        <begin position="293"/>
        <end position="316"/>
    </location>
</feature>
<evidence type="ECO:0000256" key="7">
    <source>
        <dbReference type="SAM" id="MobiDB-lite"/>
    </source>
</evidence>
<feature type="transmembrane region" description="Helical" evidence="8">
    <location>
        <begin position="328"/>
        <end position="349"/>
    </location>
</feature>
<dbReference type="Pfam" id="PF07690">
    <property type="entry name" value="MFS_1"/>
    <property type="match status" value="1"/>
</dbReference>
<evidence type="ECO:0000256" key="5">
    <source>
        <dbReference type="ARBA" id="ARBA00023136"/>
    </source>
</evidence>
<evidence type="ECO:0000256" key="3">
    <source>
        <dbReference type="ARBA" id="ARBA00022692"/>
    </source>
</evidence>
<evidence type="ECO:0000256" key="4">
    <source>
        <dbReference type="ARBA" id="ARBA00022989"/>
    </source>
</evidence>
<feature type="transmembrane region" description="Helical" evidence="8">
    <location>
        <begin position="101"/>
        <end position="124"/>
    </location>
</feature>
<feature type="transmembrane region" description="Helical" evidence="8">
    <location>
        <begin position="160"/>
        <end position="181"/>
    </location>
</feature>
<accession>A0AAD4HUP6</accession>
<feature type="transmembrane region" description="Helical" evidence="8">
    <location>
        <begin position="131"/>
        <end position="154"/>
    </location>
</feature>
<dbReference type="FunFam" id="1.20.1250.20:FF:000064">
    <property type="entry name" value="MFS allantoate transporter"/>
    <property type="match status" value="1"/>
</dbReference>
<dbReference type="Proteomes" id="UP001197093">
    <property type="component" value="Unassembled WGS sequence"/>
</dbReference>
<dbReference type="SUPFAM" id="SSF103473">
    <property type="entry name" value="MFS general substrate transporter"/>
    <property type="match status" value="1"/>
</dbReference>
<dbReference type="GO" id="GO:0016020">
    <property type="term" value="C:membrane"/>
    <property type="evidence" value="ECO:0007669"/>
    <property type="project" value="UniProtKB-SubCell"/>
</dbReference>
<dbReference type="EMBL" id="JAHCVI010000005">
    <property type="protein sequence ID" value="KAG7284687.1"/>
    <property type="molecule type" value="Genomic_DNA"/>
</dbReference>
<dbReference type="InterPro" id="IPR020846">
    <property type="entry name" value="MFS_dom"/>
</dbReference>
<keyword evidence="2" id="KW-0813">Transport</keyword>
<feature type="transmembrane region" description="Helical" evidence="8">
    <location>
        <begin position="388"/>
        <end position="407"/>
    </location>
</feature>
<evidence type="ECO:0000256" key="6">
    <source>
        <dbReference type="ARBA" id="ARBA00037968"/>
    </source>
</evidence>
<organism evidence="10 11">
    <name type="scientific">Staphylotrichum longicolle</name>
    <dbReference type="NCBI Taxonomy" id="669026"/>
    <lineage>
        <taxon>Eukaryota</taxon>
        <taxon>Fungi</taxon>
        <taxon>Dikarya</taxon>
        <taxon>Ascomycota</taxon>
        <taxon>Pezizomycotina</taxon>
        <taxon>Sordariomycetes</taxon>
        <taxon>Sordariomycetidae</taxon>
        <taxon>Sordariales</taxon>
        <taxon>Chaetomiaceae</taxon>
        <taxon>Staphylotrichum</taxon>
    </lineage>
</organism>
<dbReference type="PROSITE" id="PS50850">
    <property type="entry name" value="MFS"/>
    <property type="match status" value="1"/>
</dbReference>
<sequence length="1057" mass="118050">MAADKETQVSPGGDEITSAPHPNSPPKAELRDKATVFLEAHSADDNSFTYEEERAVLRRIDFRLLPLLLGAYFFQQLDKSSLSYVSIFGISTDAHLVGKQYSWLGSILYLAQLVMQPLAAYLLVKLPTGKVIGGAIFLWGASLAIMSACTNFASLLGLRFLLGSFEAMIAPSCVAVTQMWWRRSEQTLRTSYWNAMNGITAIVGSLFTYGLGHIESKVMFKYQIIFLFCGLLTVVYSAVVLVLMPDSPMEAKYLREREKVIAVERLRANQMGVASREWRWDHVWETLLDLKTWCWFVAIVAISISSGGISTFGSLIVKDFGYTNFEAILFNIPFGAIQFFVIIGSAWAATHWQRKGLTIAAVSVLPVVGTILMLTVPRTPGNKGVLLFGYYLVSCLAAITPLIYAWQAQNTGGDTKKKCTSAMVFIGMCTGNVIGPLLYDERQAPLYRPGLIANLIMFALVGGISALIPFYLMYLNHRHAKRREELGKSAVLVDESMMGKNQMEEGKAVELEEGANRRQKALEEDNALRDMTDLQNEDFIYVLRPSTRVPLSQRHGRPLDPLLVALVALLDPRIPVGERYQEGAFTGYSNGEDDDDDDDADPSTMPALDIRRMLANPVIRKLYKKLPYIDVVPIVRPWDTMPPEQHADRTQFVTDSTLAAYHAGKALYPRATILQIESQLDAAAAKLARRRRGLLRLPLPRLRQRLFSHCEAPQTAFLSFPAYDAVTTHVSTWSPGAALTLSDGATVYTPGRSQVEFRTIQELTQPEPVAAGQAEQFVPDSWLPSVGYQPIMVGRRMHPQDMWVVFGEEEEQLGVAGLEGGLGENRARVEASGEWRALKEAVAGNTRVLGEVDKIVFFYGNGMSDDCDYCKRAMFLFAVAVCLRDWIKEMRGGAAGPTIPIFMPAFDTLRRWNPAEEEFLANNGVEFVESNGELFLKIDERTAVMSYRNWNPVKQVVADLAKPALMICRPVSDDPEDDFAWKEEENDDGETIRVPTVRSRFLEPSTIVVDPDSPRVRELVKDYDEFELPELPQGAVDKEVLSVYMRKADASTKAEYW</sequence>
<keyword evidence="4 8" id="KW-1133">Transmembrane helix</keyword>
<evidence type="ECO:0000313" key="10">
    <source>
        <dbReference type="EMBL" id="KAG7284687.1"/>
    </source>
</evidence>
<reference evidence="10" key="1">
    <citation type="submission" date="2023-02" db="EMBL/GenBank/DDBJ databases">
        <authorList>
            <person name="Palmer J.M."/>
        </authorList>
    </citation>
    <scope>NUCLEOTIDE SEQUENCE</scope>
    <source>
        <strain evidence="10">FW57</strain>
    </source>
</reference>
<feature type="transmembrane region" description="Helical" evidence="8">
    <location>
        <begin position="356"/>
        <end position="376"/>
    </location>
</feature>
<evidence type="ECO:0000256" key="1">
    <source>
        <dbReference type="ARBA" id="ARBA00004141"/>
    </source>
</evidence>
<evidence type="ECO:0000256" key="2">
    <source>
        <dbReference type="ARBA" id="ARBA00022448"/>
    </source>
</evidence>
<gene>
    <name evidence="10" type="ORF">NEMBOFW57_009296</name>
</gene>
<dbReference type="InterPro" id="IPR011701">
    <property type="entry name" value="MFS"/>
</dbReference>
<comment type="subcellular location">
    <subcellularLocation>
        <location evidence="1">Membrane</location>
        <topology evidence="1">Multi-pass membrane protein</topology>
    </subcellularLocation>
</comment>
<name>A0AAD4HUP6_9PEZI</name>
<dbReference type="PANTHER" id="PTHR43791">
    <property type="entry name" value="PERMEASE-RELATED"/>
    <property type="match status" value="1"/>
</dbReference>
<evidence type="ECO:0000259" key="9">
    <source>
        <dbReference type="PROSITE" id="PS50850"/>
    </source>
</evidence>
<feature type="transmembrane region" description="Helical" evidence="8">
    <location>
        <begin position="451"/>
        <end position="474"/>
    </location>
</feature>
<dbReference type="InterPro" id="IPR036259">
    <property type="entry name" value="MFS_trans_sf"/>
</dbReference>
<feature type="region of interest" description="Disordered" evidence="7">
    <location>
        <begin position="1"/>
        <end position="28"/>
    </location>
</feature>
<keyword evidence="11" id="KW-1185">Reference proteome</keyword>
<feature type="transmembrane region" description="Helical" evidence="8">
    <location>
        <begin position="193"/>
        <end position="212"/>
    </location>
</feature>
<keyword evidence="5 8" id="KW-0472">Membrane</keyword>
<feature type="compositionally biased region" description="Acidic residues" evidence="7">
    <location>
        <begin position="591"/>
        <end position="601"/>
    </location>
</feature>
<feature type="transmembrane region" description="Helical" evidence="8">
    <location>
        <begin position="419"/>
        <end position="439"/>
    </location>
</feature>
<protein>
    <recommendedName>
        <fullName evidence="9">Major facilitator superfamily (MFS) profile domain-containing protein</fullName>
    </recommendedName>
</protein>